<proteinExistence type="predicted"/>
<dbReference type="KEGG" id="nmv:NITMOv2_1394"/>
<dbReference type="EMBL" id="CP011801">
    <property type="protein sequence ID" value="ALA57821.1"/>
    <property type="molecule type" value="Genomic_DNA"/>
</dbReference>
<sequence>MRIRDRIRAVMEAQGLDPAGLAPKLGVTANTVYRYLKGSLYPSADVLVRLCEIGRLDLAEMLAQLAKERQAARHKAYGERGELPSFIGEAGPFRKEARPLLELLDKLNSEQLTALRQCAEALAGGDPDIERHLIAQLRFLNRMVVGRSSKRGVRSR</sequence>
<dbReference type="SMART" id="SM00530">
    <property type="entry name" value="HTH_XRE"/>
    <property type="match status" value="1"/>
</dbReference>
<dbReference type="Pfam" id="PF13560">
    <property type="entry name" value="HTH_31"/>
    <property type="match status" value="1"/>
</dbReference>
<dbReference type="Gene3D" id="1.10.260.40">
    <property type="entry name" value="lambda repressor-like DNA-binding domains"/>
    <property type="match status" value="1"/>
</dbReference>
<evidence type="ECO:0000313" key="2">
    <source>
        <dbReference type="EMBL" id="ALA57821.1"/>
    </source>
</evidence>
<dbReference type="Proteomes" id="UP000069205">
    <property type="component" value="Chromosome"/>
</dbReference>
<reference evidence="2 3" key="1">
    <citation type="journal article" date="2015" name="Proc. Natl. Acad. Sci. U.S.A.">
        <title>Expanded metabolic versatility of ubiquitous nitrite-oxidizing bacteria from the genus Nitrospira.</title>
        <authorList>
            <person name="Koch H."/>
            <person name="Lucker S."/>
            <person name="Albertsen M."/>
            <person name="Kitzinger K."/>
            <person name="Herbold C."/>
            <person name="Spieck E."/>
            <person name="Nielsen P.H."/>
            <person name="Wagner M."/>
            <person name="Daims H."/>
        </authorList>
    </citation>
    <scope>NUCLEOTIDE SEQUENCE [LARGE SCALE GENOMIC DNA]</scope>
    <source>
        <strain evidence="2 3">NSP M-1</strain>
    </source>
</reference>
<accession>A0A0K2GA19</accession>
<dbReference type="PATRIC" id="fig|42253.5.peg.1364"/>
<dbReference type="InterPro" id="IPR010982">
    <property type="entry name" value="Lambda_DNA-bd_dom_sf"/>
</dbReference>
<keyword evidence="3" id="KW-1185">Reference proteome</keyword>
<feature type="domain" description="HTH cro/C1-type" evidence="1">
    <location>
        <begin position="7"/>
        <end position="61"/>
    </location>
</feature>
<dbReference type="SUPFAM" id="SSF47413">
    <property type="entry name" value="lambda repressor-like DNA-binding domains"/>
    <property type="match status" value="1"/>
</dbReference>
<name>A0A0K2GA19_NITMO</name>
<dbReference type="STRING" id="42253.NITMOv2_1394"/>
<evidence type="ECO:0000313" key="3">
    <source>
        <dbReference type="Proteomes" id="UP000069205"/>
    </source>
</evidence>
<dbReference type="InterPro" id="IPR001387">
    <property type="entry name" value="Cro/C1-type_HTH"/>
</dbReference>
<gene>
    <name evidence="2" type="ORF">NITMOv2_1394</name>
</gene>
<dbReference type="CDD" id="cd00093">
    <property type="entry name" value="HTH_XRE"/>
    <property type="match status" value="1"/>
</dbReference>
<dbReference type="GO" id="GO:0003677">
    <property type="term" value="F:DNA binding"/>
    <property type="evidence" value="ECO:0007669"/>
    <property type="project" value="InterPro"/>
</dbReference>
<dbReference type="AlphaFoldDB" id="A0A0K2GA19"/>
<dbReference type="PROSITE" id="PS50943">
    <property type="entry name" value="HTH_CROC1"/>
    <property type="match status" value="1"/>
</dbReference>
<evidence type="ECO:0000259" key="1">
    <source>
        <dbReference type="PROSITE" id="PS50943"/>
    </source>
</evidence>
<organism evidence="2 3">
    <name type="scientific">Nitrospira moscoviensis</name>
    <dbReference type="NCBI Taxonomy" id="42253"/>
    <lineage>
        <taxon>Bacteria</taxon>
        <taxon>Pseudomonadati</taxon>
        <taxon>Nitrospirota</taxon>
        <taxon>Nitrospiria</taxon>
        <taxon>Nitrospirales</taxon>
        <taxon>Nitrospiraceae</taxon>
        <taxon>Nitrospira</taxon>
    </lineage>
</organism>
<protein>
    <recommendedName>
        <fullName evidence="1">HTH cro/C1-type domain-containing protein</fullName>
    </recommendedName>
</protein>
<dbReference type="RefSeq" id="WP_053379076.1">
    <property type="nucleotide sequence ID" value="NZ_CP011801.1"/>
</dbReference>